<feature type="transmembrane region" description="Helical" evidence="13">
    <location>
        <begin position="190"/>
        <end position="208"/>
    </location>
</feature>
<dbReference type="AlphaFoldDB" id="A0AAV7XBK3"/>
<dbReference type="GO" id="GO:0015293">
    <property type="term" value="F:symporter activity"/>
    <property type="evidence" value="ECO:0007669"/>
    <property type="project" value="TreeGrafter"/>
</dbReference>
<evidence type="ECO:0000256" key="2">
    <source>
        <dbReference type="ARBA" id="ARBA00006434"/>
    </source>
</evidence>
<comment type="caution">
    <text evidence="14">The sequence shown here is derived from an EMBL/GenBank/DDBJ whole genome shotgun (WGS) entry which is preliminary data.</text>
</comment>
<reference evidence="14" key="1">
    <citation type="submission" date="2022-12" db="EMBL/GenBank/DDBJ databases">
        <title>Chromosome-level genome assembly of the bean flower thrips Megalurothrips usitatus.</title>
        <authorList>
            <person name="Ma L."/>
            <person name="Liu Q."/>
            <person name="Li H."/>
            <person name="Cai W."/>
        </authorList>
    </citation>
    <scope>NUCLEOTIDE SEQUENCE</scope>
    <source>
        <strain evidence="14">Cailab_2022a</strain>
    </source>
</reference>
<gene>
    <name evidence="14" type="ORF">ONE63_002312</name>
</gene>
<dbReference type="EMBL" id="JAPTSV010000012">
    <property type="protein sequence ID" value="KAJ1521989.1"/>
    <property type="molecule type" value="Genomic_DNA"/>
</dbReference>
<dbReference type="PANTHER" id="PTHR42985">
    <property type="entry name" value="SODIUM-COUPLED MONOCARBOXYLATE TRANSPORTER"/>
    <property type="match status" value="1"/>
</dbReference>
<name>A0AAV7XBK3_9NEOP</name>
<dbReference type="InterPro" id="IPR051163">
    <property type="entry name" value="Sodium:Solute_Symporter_SSF"/>
</dbReference>
<keyword evidence="3" id="KW-0813">Transport</keyword>
<comment type="subcellular location">
    <subcellularLocation>
        <location evidence="1">Cell membrane</location>
        <topology evidence="1">Multi-pass membrane protein</topology>
    </subcellularLocation>
</comment>
<keyword evidence="12" id="KW-0175">Coiled coil</keyword>
<organism evidence="14 15">
    <name type="scientific">Megalurothrips usitatus</name>
    <name type="common">bean blossom thrips</name>
    <dbReference type="NCBI Taxonomy" id="439358"/>
    <lineage>
        <taxon>Eukaryota</taxon>
        <taxon>Metazoa</taxon>
        <taxon>Ecdysozoa</taxon>
        <taxon>Arthropoda</taxon>
        <taxon>Hexapoda</taxon>
        <taxon>Insecta</taxon>
        <taxon>Pterygota</taxon>
        <taxon>Neoptera</taxon>
        <taxon>Paraneoptera</taxon>
        <taxon>Thysanoptera</taxon>
        <taxon>Terebrantia</taxon>
        <taxon>Thripoidea</taxon>
        <taxon>Thripidae</taxon>
        <taxon>Megalurothrips</taxon>
    </lineage>
</organism>
<feature type="transmembrane region" description="Helical" evidence="13">
    <location>
        <begin position="410"/>
        <end position="435"/>
    </location>
</feature>
<dbReference type="Proteomes" id="UP001075354">
    <property type="component" value="Chromosome 12"/>
</dbReference>
<feature type="transmembrane region" description="Helical" evidence="13">
    <location>
        <begin position="127"/>
        <end position="149"/>
    </location>
</feature>
<evidence type="ECO:0000256" key="12">
    <source>
        <dbReference type="SAM" id="Coils"/>
    </source>
</evidence>
<evidence type="ECO:0000256" key="9">
    <source>
        <dbReference type="ARBA" id="ARBA00023136"/>
    </source>
</evidence>
<evidence type="ECO:0000256" key="4">
    <source>
        <dbReference type="ARBA" id="ARBA00022475"/>
    </source>
</evidence>
<keyword evidence="10" id="KW-0739">Sodium transport</keyword>
<dbReference type="Pfam" id="PF00474">
    <property type="entry name" value="SSF"/>
    <property type="match status" value="1"/>
</dbReference>
<feature type="transmembrane region" description="Helical" evidence="13">
    <location>
        <begin position="442"/>
        <end position="463"/>
    </location>
</feature>
<dbReference type="InterPro" id="IPR038377">
    <property type="entry name" value="Na/Glc_symporter_sf"/>
</dbReference>
<evidence type="ECO:0000256" key="8">
    <source>
        <dbReference type="ARBA" id="ARBA00023065"/>
    </source>
</evidence>
<dbReference type="InterPro" id="IPR001734">
    <property type="entry name" value="Na/solute_symporter"/>
</dbReference>
<evidence type="ECO:0000256" key="6">
    <source>
        <dbReference type="ARBA" id="ARBA00022989"/>
    </source>
</evidence>
<keyword evidence="5 13" id="KW-0812">Transmembrane</keyword>
<keyword evidence="4" id="KW-1003">Cell membrane</keyword>
<feature type="transmembrane region" description="Helical" evidence="13">
    <location>
        <begin position="15"/>
        <end position="34"/>
    </location>
</feature>
<evidence type="ECO:0000256" key="7">
    <source>
        <dbReference type="ARBA" id="ARBA00023053"/>
    </source>
</evidence>
<dbReference type="Gene3D" id="1.20.1730.10">
    <property type="entry name" value="Sodium/glucose cotransporter"/>
    <property type="match status" value="1"/>
</dbReference>
<feature type="coiled-coil region" evidence="12">
    <location>
        <begin position="584"/>
        <end position="611"/>
    </location>
</feature>
<evidence type="ECO:0000256" key="1">
    <source>
        <dbReference type="ARBA" id="ARBA00004651"/>
    </source>
</evidence>
<comment type="similarity">
    <text evidence="2 11">Belongs to the sodium:solute symporter (SSF) (TC 2.A.21) family.</text>
</comment>
<dbReference type="NCBIfam" id="TIGR00813">
    <property type="entry name" value="sss"/>
    <property type="match status" value="1"/>
</dbReference>
<feature type="transmembrane region" description="Helical" evidence="13">
    <location>
        <begin position="161"/>
        <end position="178"/>
    </location>
</feature>
<accession>A0AAV7XBK3</accession>
<evidence type="ECO:0000256" key="3">
    <source>
        <dbReference type="ARBA" id="ARBA00022448"/>
    </source>
</evidence>
<protein>
    <recommendedName>
        <fullName evidence="16">Sodium-coupled monocarboxylate transporter 1-like</fullName>
    </recommendedName>
</protein>
<feature type="transmembrane region" description="Helical" evidence="13">
    <location>
        <begin position="86"/>
        <end position="107"/>
    </location>
</feature>
<keyword evidence="6 13" id="KW-1133">Transmembrane helix</keyword>
<keyword evidence="15" id="KW-1185">Reference proteome</keyword>
<feature type="transmembrane region" description="Helical" evidence="13">
    <location>
        <begin position="384"/>
        <end position="404"/>
    </location>
</feature>
<evidence type="ECO:0000313" key="15">
    <source>
        <dbReference type="Proteomes" id="UP001075354"/>
    </source>
</evidence>
<dbReference type="CDD" id="cd11492">
    <property type="entry name" value="SLC5sbd_NIS-SMVT"/>
    <property type="match status" value="1"/>
</dbReference>
<feature type="transmembrane region" description="Helical" evidence="13">
    <location>
        <begin position="55"/>
        <end position="74"/>
    </location>
</feature>
<evidence type="ECO:0000256" key="11">
    <source>
        <dbReference type="RuleBase" id="RU362091"/>
    </source>
</evidence>
<dbReference type="GO" id="GO:0005886">
    <property type="term" value="C:plasma membrane"/>
    <property type="evidence" value="ECO:0007669"/>
    <property type="project" value="UniProtKB-SubCell"/>
</dbReference>
<feature type="transmembrane region" description="Helical" evidence="13">
    <location>
        <begin position="511"/>
        <end position="534"/>
    </location>
</feature>
<proteinExistence type="inferred from homology"/>
<dbReference type="PROSITE" id="PS50283">
    <property type="entry name" value="NA_SOLUT_SYMP_3"/>
    <property type="match status" value="1"/>
</dbReference>
<feature type="transmembrane region" description="Helical" evidence="13">
    <location>
        <begin position="280"/>
        <end position="305"/>
    </location>
</feature>
<evidence type="ECO:0000256" key="10">
    <source>
        <dbReference type="ARBA" id="ARBA00023201"/>
    </source>
</evidence>
<dbReference type="GO" id="GO:0006814">
    <property type="term" value="P:sodium ion transport"/>
    <property type="evidence" value="ECO:0007669"/>
    <property type="project" value="UniProtKB-KW"/>
</dbReference>
<keyword evidence="9 13" id="KW-0472">Membrane</keyword>
<feature type="transmembrane region" description="Helical" evidence="13">
    <location>
        <begin position="325"/>
        <end position="350"/>
    </location>
</feature>
<evidence type="ECO:0000313" key="14">
    <source>
        <dbReference type="EMBL" id="KAJ1521989.1"/>
    </source>
</evidence>
<keyword evidence="7" id="KW-0915">Sodium</keyword>
<dbReference type="PANTHER" id="PTHR42985:SF46">
    <property type="entry name" value="FI02923P-RELATED"/>
    <property type="match status" value="1"/>
</dbReference>
<evidence type="ECO:0000256" key="5">
    <source>
        <dbReference type="ARBA" id="ARBA00022692"/>
    </source>
</evidence>
<evidence type="ECO:0000256" key="13">
    <source>
        <dbReference type="SAM" id="Phobius"/>
    </source>
</evidence>
<feature type="transmembrane region" description="Helical" evidence="13">
    <location>
        <begin position="240"/>
        <end position="259"/>
    </location>
</feature>
<keyword evidence="8" id="KW-0406">Ion transport</keyword>
<evidence type="ECO:0008006" key="16">
    <source>
        <dbReference type="Google" id="ProtNLM"/>
    </source>
</evidence>
<sequence>MDGPAPMQLGWVDQAAFAFMLTASALIGVYFAYFAPVRNQSASEYLVGGRSMGTVPIALSLISSYISGITLLGYPAEVYVYGMQVLYKMLALPFMGIIFATQLLPVFRDLGGISLYGYFARRFNNSVRLLASCLFIFGDMCYMPLVVFVPSFAYQQLTTFSIHWVAPVVCLICIYYTTVGGIKAVVWTDAIQAVSMYMCVLLVMVLGVTRTGGVSEVWARGVASTRIEAPVLDLDMTTRHTLFTMMVGAFIAHCAHAGLGQAMMQRYLSLPTDRQALTAMWIFIGGICTFFLTSGIAGLVMYAYYYDCDPIQAKRVSKPDQMLVLFVMETVGGLPGVAGLFISGVFSAALSSMSCALNAMAAVVLEDWVRGYGGYEPSERHASWIMRGVVVVFGLIALALVFVVQHLGMVVQLAVSLSAVSTGPLFTLFVVGLFLPWCNTRSAVAGALTSTAFTITIVFGQQLERYWKRLSYPEKPFSVDGCLAAYNITVEPAVIKVIDNSGAFPLFRISYLWFLTLSLLVGVTTAGVAAFLGWRNDLRDVDPRLLAPLARRLLPAKLREDAAGARTTAAPDSAATAAEQALLLADLRVSLQNLEKHNTSSEAERQRATEEYSR</sequence>